<comment type="caution">
    <text evidence="2">The sequence shown here is derived from an EMBL/GenBank/DDBJ whole genome shotgun (WGS) entry which is preliminary data.</text>
</comment>
<dbReference type="EMBL" id="SNRY01000776">
    <property type="protein sequence ID" value="KAA6336607.1"/>
    <property type="molecule type" value="Genomic_DNA"/>
</dbReference>
<dbReference type="AlphaFoldDB" id="A0A5J4RRI2"/>
<evidence type="ECO:0000313" key="2">
    <source>
        <dbReference type="EMBL" id="KAA6336607.1"/>
    </source>
</evidence>
<gene>
    <name evidence="2" type="ORF">EZS27_015237</name>
</gene>
<name>A0A5J4RRI2_9ZZZZ</name>
<accession>A0A5J4RRI2</accession>
<feature type="region of interest" description="Disordered" evidence="1">
    <location>
        <begin position="1"/>
        <end position="33"/>
    </location>
</feature>
<protein>
    <submittedName>
        <fullName evidence="2">Uncharacterized protein</fullName>
    </submittedName>
</protein>
<reference evidence="2" key="1">
    <citation type="submission" date="2019-03" db="EMBL/GenBank/DDBJ databases">
        <title>Single cell metagenomics reveals metabolic interactions within the superorganism composed of flagellate Streblomastix strix and complex community of Bacteroidetes bacteria on its surface.</title>
        <authorList>
            <person name="Treitli S.C."/>
            <person name="Kolisko M."/>
            <person name="Husnik F."/>
            <person name="Keeling P."/>
            <person name="Hampl V."/>
        </authorList>
    </citation>
    <scope>NUCLEOTIDE SEQUENCE</scope>
    <source>
        <strain evidence="2">STM</strain>
    </source>
</reference>
<evidence type="ECO:0000256" key="1">
    <source>
        <dbReference type="SAM" id="MobiDB-lite"/>
    </source>
</evidence>
<feature type="compositionally biased region" description="Basic residues" evidence="1">
    <location>
        <begin position="23"/>
        <end position="33"/>
    </location>
</feature>
<sequence length="60" mass="7043">MDIENVGNGTFHNTGKFKEKNMNKSKRGRKSKACKQEYRYIVASIRRITTNSCFCFGYRE</sequence>
<organism evidence="2">
    <name type="scientific">termite gut metagenome</name>
    <dbReference type="NCBI Taxonomy" id="433724"/>
    <lineage>
        <taxon>unclassified sequences</taxon>
        <taxon>metagenomes</taxon>
        <taxon>organismal metagenomes</taxon>
    </lineage>
</organism>
<proteinExistence type="predicted"/>